<comment type="similarity">
    <text evidence="3 8">Belongs to the peptidase M17 family.</text>
</comment>
<dbReference type="GO" id="GO:0005737">
    <property type="term" value="C:cytoplasm"/>
    <property type="evidence" value="ECO:0007669"/>
    <property type="project" value="UniProtKB-SubCell"/>
</dbReference>
<feature type="binding site" evidence="8">
    <location>
        <position position="337"/>
    </location>
    <ligand>
        <name>Mn(2+)</name>
        <dbReference type="ChEBI" id="CHEBI:29035"/>
        <label>1</label>
    </ligand>
</feature>
<dbReference type="InterPro" id="IPR000819">
    <property type="entry name" value="Peptidase_M17_C"/>
</dbReference>
<reference evidence="10 11" key="1">
    <citation type="submission" date="2019-02" db="EMBL/GenBank/DDBJ databases">
        <title>Deep-cultivation of Planctomycetes and their phenomic and genomic characterization uncovers novel biology.</title>
        <authorList>
            <person name="Wiegand S."/>
            <person name="Jogler M."/>
            <person name="Boedeker C."/>
            <person name="Pinto D."/>
            <person name="Vollmers J."/>
            <person name="Rivas-Marin E."/>
            <person name="Kohn T."/>
            <person name="Peeters S.H."/>
            <person name="Heuer A."/>
            <person name="Rast P."/>
            <person name="Oberbeckmann S."/>
            <person name="Bunk B."/>
            <person name="Jeske O."/>
            <person name="Meyerdierks A."/>
            <person name="Storesund J.E."/>
            <person name="Kallscheuer N."/>
            <person name="Luecker S."/>
            <person name="Lage O.M."/>
            <person name="Pohl T."/>
            <person name="Merkel B.J."/>
            <person name="Hornburger P."/>
            <person name="Mueller R.-W."/>
            <person name="Bruemmer F."/>
            <person name="Labrenz M."/>
            <person name="Spormann A.M."/>
            <person name="Op den Camp H."/>
            <person name="Overmann J."/>
            <person name="Amann R."/>
            <person name="Jetten M.S.M."/>
            <person name="Mascher T."/>
            <person name="Medema M.H."/>
            <person name="Devos D.P."/>
            <person name="Kaster A.-K."/>
            <person name="Ovreas L."/>
            <person name="Rohde M."/>
            <person name="Galperin M.Y."/>
            <person name="Jogler C."/>
        </authorList>
    </citation>
    <scope>NUCLEOTIDE SEQUENCE [LARGE SCALE GENOMIC DNA]</scope>
    <source>
        <strain evidence="10 11">ETA_A8</strain>
    </source>
</reference>
<dbReference type="GO" id="GO:0030145">
    <property type="term" value="F:manganese ion binding"/>
    <property type="evidence" value="ECO:0007669"/>
    <property type="project" value="UniProtKB-UniRule"/>
</dbReference>
<protein>
    <recommendedName>
        <fullName evidence="8">Probable cytosol aminopeptidase</fullName>
        <ecNumber evidence="8">3.4.11.1</ecNumber>
    </recommendedName>
    <alternativeName>
        <fullName evidence="8">Leucine aminopeptidase</fullName>
        <shortName evidence="8">LAP</shortName>
        <ecNumber evidence="8">3.4.11.10</ecNumber>
    </alternativeName>
    <alternativeName>
        <fullName evidence="8">Leucyl aminopeptidase</fullName>
    </alternativeName>
</protein>
<evidence type="ECO:0000256" key="2">
    <source>
        <dbReference type="ARBA" id="ARBA00000967"/>
    </source>
</evidence>
<proteinExistence type="inferred from homology"/>
<evidence type="ECO:0000256" key="3">
    <source>
        <dbReference type="ARBA" id="ARBA00009528"/>
    </source>
</evidence>
<dbReference type="PANTHER" id="PTHR11963:SF23">
    <property type="entry name" value="CYTOSOL AMINOPEPTIDASE"/>
    <property type="match status" value="1"/>
</dbReference>
<dbReference type="EC" id="3.4.11.10" evidence="8"/>
<dbReference type="GO" id="GO:0070006">
    <property type="term" value="F:metalloaminopeptidase activity"/>
    <property type="evidence" value="ECO:0007669"/>
    <property type="project" value="InterPro"/>
</dbReference>
<dbReference type="SUPFAM" id="SSF53187">
    <property type="entry name" value="Zn-dependent exopeptidases"/>
    <property type="match status" value="1"/>
</dbReference>
<feature type="binding site" evidence="8">
    <location>
        <position position="258"/>
    </location>
    <ligand>
        <name>Mn(2+)</name>
        <dbReference type="ChEBI" id="CHEBI:29035"/>
        <label>2</label>
    </ligand>
</feature>
<dbReference type="Proteomes" id="UP000315017">
    <property type="component" value="Chromosome"/>
</dbReference>
<feature type="binding site" evidence="8">
    <location>
        <position position="335"/>
    </location>
    <ligand>
        <name>Mn(2+)</name>
        <dbReference type="ChEBI" id="CHEBI:29035"/>
        <label>1</label>
    </ligand>
</feature>
<dbReference type="PANTHER" id="PTHR11963">
    <property type="entry name" value="LEUCINE AMINOPEPTIDASE-RELATED"/>
    <property type="match status" value="1"/>
</dbReference>
<dbReference type="GO" id="GO:0006508">
    <property type="term" value="P:proteolysis"/>
    <property type="evidence" value="ECO:0007669"/>
    <property type="project" value="UniProtKB-KW"/>
</dbReference>
<evidence type="ECO:0000313" key="11">
    <source>
        <dbReference type="Proteomes" id="UP000315017"/>
    </source>
</evidence>
<comment type="catalytic activity">
    <reaction evidence="1 8">
        <text>Release of an N-terminal amino acid, Xaa-|-Yaa-, in which Xaa is preferably Leu, but may be other amino acids including Pro although not Arg or Lys, and Yaa may be Pro. Amino acid amides and methyl esters are also readily hydrolyzed, but rates on arylamides are exceedingly low.</text>
        <dbReference type="EC" id="3.4.11.1"/>
    </reaction>
</comment>
<dbReference type="Pfam" id="PF02789">
    <property type="entry name" value="Peptidase_M17_N"/>
    <property type="match status" value="1"/>
</dbReference>
<feature type="active site" evidence="8">
    <location>
        <position position="339"/>
    </location>
</feature>
<comment type="catalytic activity">
    <reaction evidence="2 8">
        <text>Release of an N-terminal amino acid, preferentially leucine, but not glutamic or aspartic acids.</text>
        <dbReference type="EC" id="3.4.11.10"/>
    </reaction>
</comment>
<evidence type="ECO:0000256" key="6">
    <source>
        <dbReference type="ARBA" id="ARBA00022801"/>
    </source>
</evidence>
<keyword evidence="8" id="KW-0963">Cytoplasm</keyword>
<dbReference type="OrthoDB" id="9809354at2"/>
<dbReference type="SUPFAM" id="SSF52949">
    <property type="entry name" value="Macro domain-like"/>
    <property type="match status" value="1"/>
</dbReference>
<dbReference type="InterPro" id="IPR011356">
    <property type="entry name" value="Leucine_aapep/pepB"/>
</dbReference>
<evidence type="ECO:0000256" key="8">
    <source>
        <dbReference type="HAMAP-Rule" id="MF_00181"/>
    </source>
</evidence>
<evidence type="ECO:0000313" key="10">
    <source>
        <dbReference type="EMBL" id="QDU25511.1"/>
    </source>
</evidence>
<gene>
    <name evidence="8 10" type="primary">pepA</name>
    <name evidence="10" type="ORF">ETAA8_05800</name>
</gene>
<dbReference type="NCBIfam" id="NF002073">
    <property type="entry name" value="PRK00913.1-2"/>
    <property type="match status" value="1"/>
</dbReference>
<comment type="cofactor">
    <cofactor evidence="8">
        <name>Mn(2+)</name>
        <dbReference type="ChEBI" id="CHEBI:29035"/>
    </cofactor>
    <text evidence="8">Binds 2 manganese ions per subunit.</text>
</comment>
<comment type="subcellular location">
    <subcellularLocation>
        <location evidence="8">Cytoplasm</location>
    </subcellularLocation>
</comment>
<dbReference type="PRINTS" id="PR00481">
    <property type="entry name" value="LAMNOPPTDASE"/>
</dbReference>
<organism evidence="10 11">
    <name type="scientific">Anatilimnocola aggregata</name>
    <dbReference type="NCBI Taxonomy" id="2528021"/>
    <lineage>
        <taxon>Bacteria</taxon>
        <taxon>Pseudomonadati</taxon>
        <taxon>Planctomycetota</taxon>
        <taxon>Planctomycetia</taxon>
        <taxon>Pirellulales</taxon>
        <taxon>Pirellulaceae</taxon>
        <taxon>Anatilimnocola</taxon>
    </lineage>
</organism>
<dbReference type="Gene3D" id="3.40.630.10">
    <property type="entry name" value="Zn peptidases"/>
    <property type="match status" value="1"/>
</dbReference>
<keyword evidence="6 8" id="KW-0378">Hydrolase</keyword>
<dbReference type="AlphaFoldDB" id="A0A517Y5I7"/>
<feature type="binding site" evidence="8">
    <location>
        <position position="337"/>
    </location>
    <ligand>
        <name>Mn(2+)</name>
        <dbReference type="ChEBI" id="CHEBI:29035"/>
        <label>2</label>
    </ligand>
</feature>
<keyword evidence="7 8" id="KW-0464">Manganese</keyword>
<evidence type="ECO:0000259" key="9">
    <source>
        <dbReference type="PROSITE" id="PS00631"/>
    </source>
</evidence>
<accession>A0A517Y5I7</accession>
<dbReference type="PROSITE" id="PS00631">
    <property type="entry name" value="CYTOSOL_AP"/>
    <property type="match status" value="1"/>
</dbReference>
<name>A0A517Y5I7_9BACT</name>
<comment type="function">
    <text evidence="8">Presumably involved in the processing and regular turnover of intracellular proteins. Catalyzes the removal of unsubstituted N-terminal amino acids from various peptides.</text>
</comment>
<keyword evidence="5 8" id="KW-0645">Protease</keyword>
<dbReference type="InterPro" id="IPR043472">
    <property type="entry name" value="Macro_dom-like"/>
</dbReference>
<evidence type="ECO:0000256" key="4">
    <source>
        <dbReference type="ARBA" id="ARBA00022438"/>
    </source>
</evidence>
<dbReference type="Gene3D" id="3.40.220.10">
    <property type="entry name" value="Leucine Aminopeptidase, subunit E, domain 1"/>
    <property type="match status" value="1"/>
</dbReference>
<dbReference type="RefSeq" id="WP_145084569.1">
    <property type="nucleotide sequence ID" value="NZ_CP036274.1"/>
</dbReference>
<feature type="domain" description="Cytosol aminopeptidase" evidence="9">
    <location>
        <begin position="333"/>
        <end position="340"/>
    </location>
</feature>
<keyword evidence="8" id="KW-0479">Metal-binding</keyword>
<dbReference type="EMBL" id="CP036274">
    <property type="protein sequence ID" value="QDU25511.1"/>
    <property type="molecule type" value="Genomic_DNA"/>
</dbReference>
<evidence type="ECO:0000256" key="5">
    <source>
        <dbReference type="ARBA" id="ARBA00022670"/>
    </source>
</evidence>
<dbReference type="Pfam" id="PF00883">
    <property type="entry name" value="Peptidase_M17"/>
    <property type="match status" value="1"/>
</dbReference>
<feature type="binding site" evidence="8">
    <location>
        <position position="258"/>
    </location>
    <ligand>
        <name>Mn(2+)</name>
        <dbReference type="ChEBI" id="CHEBI:29035"/>
        <label>1</label>
    </ligand>
</feature>
<dbReference type="InterPro" id="IPR023042">
    <property type="entry name" value="Peptidase_M17_leu_NH2_pept"/>
</dbReference>
<dbReference type="InterPro" id="IPR008283">
    <property type="entry name" value="Peptidase_M17_N"/>
</dbReference>
<dbReference type="HAMAP" id="MF_00181">
    <property type="entry name" value="Cytosol_peptidase_M17"/>
    <property type="match status" value="1"/>
</dbReference>
<dbReference type="CDD" id="cd00433">
    <property type="entry name" value="Peptidase_M17"/>
    <property type="match status" value="1"/>
</dbReference>
<feature type="binding site" evidence="8">
    <location>
        <position position="276"/>
    </location>
    <ligand>
        <name>Mn(2+)</name>
        <dbReference type="ChEBI" id="CHEBI:29035"/>
        <label>2</label>
    </ligand>
</feature>
<keyword evidence="11" id="KW-1185">Reference proteome</keyword>
<evidence type="ECO:0000256" key="1">
    <source>
        <dbReference type="ARBA" id="ARBA00000135"/>
    </source>
</evidence>
<feature type="binding site" evidence="8">
    <location>
        <position position="253"/>
    </location>
    <ligand>
        <name>Mn(2+)</name>
        <dbReference type="ChEBI" id="CHEBI:29035"/>
        <label>2</label>
    </ligand>
</feature>
<keyword evidence="4 8" id="KW-0031">Aminopeptidase</keyword>
<dbReference type="KEGG" id="aagg:ETAA8_05800"/>
<evidence type="ECO:0000256" key="7">
    <source>
        <dbReference type="ARBA" id="ARBA00023211"/>
    </source>
</evidence>
<feature type="active site" evidence="8">
    <location>
        <position position="265"/>
    </location>
</feature>
<dbReference type="EC" id="3.4.11.1" evidence="8"/>
<sequence length="486" mass="50572">MAVTAIQDGVATIQADAVVVGIYADEPLSGAAEALNRATQGLLTKLLESKDLSGKRGEVVTLFAPPGTQAKQATLIGLGARATVDRSTAFRSAAIAAKALAGKERGLVAFYLGEGWSGELLESGICGSLVGCVGQDLYRAKKNRFPLAQLGWANASADDIRRGEILAGGVNLARRLVNEPAGDIYPESFANEAVSVAESSGLSIEVWDRARLEAERCGSLLAVGKGSDRDSRLVILKYQGAADSVAPIAFVGKGVTFDSGGLSIKPTDGMKTMKCDMAGAAAVLGAMQTIAQLQLPVNVIGFCGLVENMLGGSAFKLGDVLRARSGKTIEVLNTDAEGRLVLGDVLDVALQSQPAKIVDLATLTGACVVALGTDIAGLMTNDQAWADEVKASGDAVGEPLWQLPMYPEFSEQIRSEVADIKNTGDGRWGGAITAAKFLEEFVAGKPWVHLDIAGPAFLDGQKPWLDAGGSGFGVRTLVEIARRAAK</sequence>